<dbReference type="Gene3D" id="3.40.50.1010">
    <property type="entry name" value="5'-nuclease"/>
    <property type="match status" value="1"/>
</dbReference>
<dbReference type="Proteomes" id="UP001220670">
    <property type="component" value="Unassembled WGS sequence"/>
</dbReference>
<gene>
    <name evidence="2" type="ORF">PO250_06460</name>
</gene>
<reference evidence="2" key="1">
    <citation type="submission" date="2023-01" db="EMBL/GenBank/DDBJ databases">
        <title>Genome analysis of 13 Lactobacillus isolated from gut of wild boar.</title>
        <authorList>
            <person name="Papp P."/>
            <person name="Libisch B."/>
            <person name="Nagy T."/>
            <person name="Olasz F."/>
        </authorList>
    </citation>
    <scope>NUCLEOTIDE SEQUENCE</scope>
    <source>
        <strain evidence="2">F146</strain>
    </source>
</reference>
<dbReference type="AlphaFoldDB" id="A0AAJ1MBW0"/>
<dbReference type="EMBL" id="JAQONE010000022">
    <property type="protein sequence ID" value="MDC2829948.1"/>
    <property type="molecule type" value="Genomic_DNA"/>
</dbReference>
<proteinExistence type="predicted"/>
<accession>A0AAJ1MBW0</accession>
<dbReference type="Pfam" id="PF01850">
    <property type="entry name" value="PIN"/>
    <property type="match status" value="1"/>
</dbReference>
<dbReference type="InterPro" id="IPR029060">
    <property type="entry name" value="PIN-like_dom_sf"/>
</dbReference>
<organism evidence="2 3">
    <name type="scientific">Limosilactobacillus mucosae</name>
    <name type="common">Lactobacillus mucosae</name>
    <dbReference type="NCBI Taxonomy" id="97478"/>
    <lineage>
        <taxon>Bacteria</taxon>
        <taxon>Bacillati</taxon>
        <taxon>Bacillota</taxon>
        <taxon>Bacilli</taxon>
        <taxon>Lactobacillales</taxon>
        <taxon>Lactobacillaceae</taxon>
        <taxon>Limosilactobacillus</taxon>
    </lineage>
</organism>
<evidence type="ECO:0000313" key="3">
    <source>
        <dbReference type="Proteomes" id="UP001220670"/>
    </source>
</evidence>
<evidence type="ECO:0000259" key="1">
    <source>
        <dbReference type="Pfam" id="PF01850"/>
    </source>
</evidence>
<comment type="caution">
    <text evidence="2">The sequence shown here is derived from an EMBL/GenBank/DDBJ whole genome shotgun (WGS) entry which is preliminary data.</text>
</comment>
<name>A0AAJ1MBW0_LIMMU</name>
<dbReference type="RefSeq" id="WP_272225822.1">
    <property type="nucleotide sequence ID" value="NZ_JAQONE010000022.1"/>
</dbReference>
<evidence type="ECO:0000313" key="2">
    <source>
        <dbReference type="EMBL" id="MDC2829948.1"/>
    </source>
</evidence>
<dbReference type="SUPFAM" id="SSF88723">
    <property type="entry name" value="PIN domain-like"/>
    <property type="match status" value="1"/>
</dbReference>
<feature type="domain" description="PIN" evidence="1">
    <location>
        <begin position="17"/>
        <end position="165"/>
    </location>
</feature>
<dbReference type="InterPro" id="IPR002716">
    <property type="entry name" value="PIN_dom"/>
</dbReference>
<sequence length="181" mass="21715">MKIEDASKHRFMSMDNILVDTNFWLLTYNVFASRNDRHYSELLDHIFSSRLYVTDLIVSEFIHSSLKIAFKNYQKEHDPKNIKYKKDYQNTDDFKRQYEIAIKTMQDEILNPRNNIELIETKKEDLNKAFEYPRKMLDFNDRVIVQTALNNHFLLLTDDADYKNCDANITILTKNKNLLNY</sequence>
<protein>
    <submittedName>
        <fullName evidence="2">PIN domain-containing protein</fullName>
    </submittedName>
</protein>